<proteinExistence type="predicted"/>
<protein>
    <submittedName>
        <fullName evidence="2">Histidine kinase</fullName>
    </submittedName>
</protein>
<evidence type="ECO:0000313" key="2">
    <source>
        <dbReference type="EMBL" id="UZF85587.1"/>
    </source>
</evidence>
<evidence type="ECO:0000256" key="1">
    <source>
        <dbReference type="SAM" id="SignalP"/>
    </source>
</evidence>
<gene>
    <name evidence="2" type="ORF">NWE54_17390</name>
</gene>
<dbReference type="Gene3D" id="3.40.1000.10">
    <property type="entry name" value="Mog1/PsbP, alpha/beta/alpha sandwich"/>
    <property type="match status" value="1"/>
</dbReference>
<sequence length="166" mass="17903">MSLHLARAVFAASLFLLPGLASAKTYSIPDPNPVAVITMPEDWESTEIAKGVESTSDDEAVYISVEVTELKDAAQSITEAVTWLKSKGVVVDPATQEKKPFSNNGMEGVQVQWTGKDEDGPTHVSLTLLQVTETKGLVVTYWASPEGEKENLKDLASIIDSLKAIK</sequence>
<feature type="signal peptide" evidence="1">
    <location>
        <begin position="1"/>
        <end position="23"/>
    </location>
</feature>
<dbReference type="EMBL" id="CP102774">
    <property type="protein sequence ID" value="UZF85587.1"/>
    <property type="molecule type" value="Genomic_DNA"/>
</dbReference>
<accession>A0A9E8CJ96</accession>
<keyword evidence="1" id="KW-0732">Signal</keyword>
<reference evidence="2" key="1">
    <citation type="submission" date="2022-08" db="EMBL/GenBank/DDBJ databases">
        <title>Complete Genome Sequences of 2 Bosea sp. soil isolates.</title>
        <authorList>
            <person name="Alvarez Arevalo M."/>
            <person name="Sterndorff E.B."/>
            <person name="Faurdal D."/>
            <person name="Joergensen T.S."/>
            <person name="Weber T."/>
        </authorList>
    </citation>
    <scope>NUCLEOTIDE SEQUENCE</scope>
    <source>
        <strain evidence="2">NBC_00436</strain>
    </source>
</reference>
<feature type="chain" id="PRO_5039284663" evidence="1">
    <location>
        <begin position="24"/>
        <end position="166"/>
    </location>
</feature>
<keyword evidence="2" id="KW-0418">Kinase</keyword>
<organism evidence="2">
    <name type="scientific">Bosea sp. NBC_00436</name>
    <dbReference type="NCBI Taxonomy" id="2969620"/>
    <lineage>
        <taxon>Bacteria</taxon>
        <taxon>Pseudomonadati</taxon>
        <taxon>Pseudomonadota</taxon>
        <taxon>Alphaproteobacteria</taxon>
        <taxon>Hyphomicrobiales</taxon>
        <taxon>Boseaceae</taxon>
        <taxon>Bosea</taxon>
    </lineage>
</organism>
<keyword evidence="2" id="KW-0808">Transferase</keyword>
<name>A0A9E8CJ96_9HYPH</name>
<dbReference type="GO" id="GO:0016301">
    <property type="term" value="F:kinase activity"/>
    <property type="evidence" value="ECO:0007669"/>
    <property type="project" value="UniProtKB-KW"/>
</dbReference>
<dbReference type="AlphaFoldDB" id="A0A9E8CJ96"/>